<proteinExistence type="predicted"/>
<dbReference type="PANTHER" id="PTHR16057:SF1">
    <property type="entry name" value="PROTEIN LINES HOMOLOG 1"/>
    <property type="match status" value="1"/>
</dbReference>
<feature type="compositionally biased region" description="Low complexity" evidence="1">
    <location>
        <begin position="172"/>
        <end position="185"/>
    </location>
</feature>
<dbReference type="Proteomes" id="UP000010556">
    <property type="component" value="Unassembled WGS sequence"/>
</dbReference>
<evidence type="ECO:0000256" key="1">
    <source>
        <dbReference type="SAM" id="MobiDB-lite"/>
    </source>
</evidence>
<feature type="region of interest" description="Disordered" evidence="1">
    <location>
        <begin position="109"/>
        <end position="193"/>
    </location>
</feature>
<reference evidence="5" key="1">
    <citation type="journal article" date="2013" name="Science">
        <title>Comparative analysis of bat genomes provides insight into the evolution of flight and immunity.</title>
        <authorList>
            <person name="Zhang G."/>
            <person name="Cowled C."/>
            <person name="Shi Z."/>
            <person name="Huang Z."/>
            <person name="Bishop-Lilly K.A."/>
            <person name="Fang X."/>
            <person name="Wynne J.W."/>
            <person name="Xiong Z."/>
            <person name="Baker M.L."/>
            <person name="Zhao W."/>
            <person name="Tachedjian M."/>
            <person name="Zhu Y."/>
            <person name="Zhou P."/>
            <person name="Jiang X."/>
            <person name="Ng J."/>
            <person name="Yang L."/>
            <person name="Wu L."/>
            <person name="Xiao J."/>
            <person name="Feng Y."/>
            <person name="Chen Y."/>
            <person name="Sun X."/>
            <person name="Zhang Y."/>
            <person name="Marsh G.A."/>
            <person name="Crameri G."/>
            <person name="Broder C.C."/>
            <person name="Frey K.G."/>
            <person name="Wang L.F."/>
            <person name="Wang J."/>
        </authorList>
    </citation>
    <scope>NUCLEOTIDE SEQUENCE [LARGE SCALE GENOMIC DNA]</scope>
</reference>
<gene>
    <name evidence="4" type="ORF">MDA_GLEAN10019494</name>
</gene>
<evidence type="ECO:0000313" key="4">
    <source>
        <dbReference type="EMBL" id="ELK24190.1"/>
    </source>
</evidence>
<name>L5LDU2_MYODS</name>
<dbReference type="EMBL" id="KB112968">
    <property type="protein sequence ID" value="ELK24190.1"/>
    <property type="molecule type" value="Genomic_DNA"/>
</dbReference>
<dbReference type="AlphaFoldDB" id="L5LDU2"/>
<dbReference type="InterPro" id="IPR024875">
    <property type="entry name" value="Protein_Lines"/>
</dbReference>
<feature type="region of interest" description="Disordered" evidence="1">
    <location>
        <begin position="274"/>
        <end position="316"/>
    </location>
</feature>
<keyword evidence="5" id="KW-1185">Reference proteome</keyword>
<feature type="compositionally biased region" description="Pro residues" evidence="1">
    <location>
        <begin position="301"/>
        <end position="311"/>
    </location>
</feature>
<organism evidence="4 5">
    <name type="scientific">Myotis davidii</name>
    <name type="common">David's myotis</name>
    <dbReference type="NCBI Taxonomy" id="225400"/>
    <lineage>
        <taxon>Eukaryota</taxon>
        <taxon>Metazoa</taxon>
        <taxon>Chordata</taxon>
        <taxon>Craniata</taxon>
        <taxon>Vertebrata</taxon>
        <taxon>Euteleostomi</taxon>
        <taxon>Mammalia</taxon>
        <taxon>Eutheria</taxon>
        <taxon>Laurasiatheria</taxon>
        <taxon>Chiroptera</taxon>
        <taxon>Yangochiroptera</taxon>
        <taxon>Vespertilionidae</taxon>
        <taxon>Myotis</taxon>
    </lineage>
</organism>
<feature type="compositionally biased region" description="Acidic residues" evidence="1">
    <location>
        <begin position="795"/>
        <end position="804"/>
    </location>
</feature>
<feature type="region of interest" description="Disordered" evidence="1">
    <location>
        <begin position="764"/>
        <end position="860"/>
    </location>
</feature>
<protein>
    <submittedName>
        <fullName evidence="4">Protein Lines like protein</fullName>
    </submittedName>
</protein>
<dbReference type="Pfam" id="PF14695">
    <property type="entry name" value="LINES_C"/>
    <property type="match status" value="1"/>
</dbReference>
<dbReference type="eggNOG" id="ENOG502QT6F">
    <property type="taxonomic scope" value="Eukaryota"/>
</dbReference>
<accession>L5LDU2</accession>
<dbReference type="Pfam" id="PF14694">
    <property type="entry name" value="LINES_N"/>
    <property type="match status" value="1"/>
</dbReference>
<feature type="domain" description="Protein Lines N-terminal" evidence="2">
    <location>
        <begin position="389"/>
        <end position="704"/>
    </location>
</feature>
<dbReference type="PANTHER" id="PTHR16057">
    <property type="entry name" value="WINS1, 2 PROTEIN"/>
    <property type="match status" value="1"/>
</dbReference>
<evidence type="ECO:0000313" key="5">
    <source>
        <dbReference type="Proteomes" id="UP000010556"/>
    </source>
</evidence>
<dbReference type="InterPro" id="IPR029415">
    <property type="entry name" value="Lines_C"/>
</dbReference>
<feature type="compositionally biased region" description="Gly residues" evidence="1">
    <location>
        <begin position="147"/>
        <end position="169"/>
    </location>
</feature>
<dbReference type="InterPro" id="IPR032794">
    <property type="entry name" value="LINES_N"/>
</dbReference>
<feature type="domain" description="Protein Lines C-terminal" evidence="3">
    <location>
        <begin position="877"/>
        <end position="913"/>
    </location>
</feature>
<evidence type="ECO:0000259" key="3">
    <source>
        <dbReference type="Pfam" id="PF14695"/>
    </source>
</evidence>
<feature type="compositionally biased region" description="Polar residues" evidence="1">
    <location>
        <begin position="276"/>
        <end position="287"/>
    </location>
</feature>
<sequence>MMDRFLHLNTNNNRGKLRKMTAAHSGPRRLPFDDLHFSTLRSRDRAWDPHSSPPRIKKDEKMCAFNTAGGQSQNGIRDMEKEIMTLNAGSSYVQKAPPSSTLTNFSIEEMPRAGPDTGVPEPPPSLPAPARRASTDARRRSRPRGSLGAGVQGGSPGSGTGGNGGGGPGLKAPSRGAAAVRAGGSQLRGEDTGAVGAARSRLGFCGRNALEIRRISRVPIYHLESPHFLSGRQMSAVEMKDFLEVLDQLYKKVLVGATLEKDTRDYLCCLRPACSDHSSSGTASSRRAVTLGDQGRRQPSPVHPSPVPVAPAPGKSSARDLTLLRLTVIQVMVTRILSVETEFQAKEKYREIITALLKSSDLDSQLICMFQDSDKLLSHVAAKCLAWLLYFQLREKHLDGPPGTCHLANTLLGVLELLELLIASRTHRDLHFTCQRILFLKPSCVLDVITWPVQAFVKRKFVIFLKKCLLWKAGEDLCRGAVAALAPPDRHLEGDMAALAAAVLQAVDLGLLRTLSVHGKPSCFAAGEAQPGCERPPGPDHVILRAASLLVIKSLEIKFQKCASAKEMKGDLQRYMSELLTFLQPHLQPSVPAHNPCEWLSRVFMEQDDDMLEAARASMGIYLKLTREHEAAQNLAQEKETWNQHTHENGYNPHCIFLFFLKTIGFDSTVLLDFLISSETCFLEYFVRYLKLLPKDWDAFFTICKDFDVTECPDSRNTCGRLASLVQDTSSNHRTESRPLAALGSHRSAQACVSWASEACPEPPNQVVISGERHTTPQAGSRASPPAAQSLVDYDTSDDSEVEPPDLCSANSKQTSAHPDATEKIQDPGGTGRGKKELSSELQSGPAVPKESNSPFSVDCDDAPRNVDCEVGTSYRTVKCFQELQAAISRLQKKNLFPYNPTALLRLLKQIEAVCNKSTNPL</sequence>
<evidence type="ECO:0000259" key="2">
    <source>
        <dbReference type="Pfam" id="PF14694"/>
    </source>
</evidence>